<feature type="transmembrane region" description="Helical" evidence="8">
    <location>
        <begin position="827"/>
        <end position="854"/>
    </location>
</feature>
<keyword evidence="7" id="KW-0325">Glycoprotein</keyword>
<evidence type="ECO:0000313" key="14">
    <source>
        <dbReference type="Proteomes" id="UP000663829"/>
    </source>
</evidence>
<comment type="subcellular location">
    <subcellularLocation>
        <location evidence="1">Cell membrane</location>
        <topology evidence="1">Multi-pass membrane protein</topology>
    </subcellularLocation>
    <subcellularLocation>
        <location evidence="8">Membrane</location>
        <topology evidence="8">Multi-pass membrane protein</topology>
    </subcellularLocation>
</comment>
<keyword evidence="6 8" id="KW-0472">Membrane</keyword>
<evidence type="ECO:0000259" key="10">
    <source>
        <dbReference type="Pfam" id="PF04547"/>
    </source>
</evidence>
<dbReference type="OrthoDB" id="296386at2759"/>
<proteinExistence type="inferred from homology"/>
<sequence length="1166" mass="137287">MIRQDTEITHVHDLSFVKYFENRKSTNDNHTTTKLPLQPFFDKSKTIYYNGEYLPVDYILVYSKHYGRRHRQKSNTCEYREYFQKNLKQLGFIVVEELLTHEDNELLNCRQTEVAVSQTGVLVHSLSTFQRGMSFKLQTLSSHFGNNKTKNKETDINEDFSGIDNDEENIKLENNSDEETNQQVNNNQVLRRSQQSKIQRESWKSKDERYFVKIHAPFEILLVLAEKTRVKLPFSINKSPLKQGLFEKGLPCAASNLDRKEFPEEPSYFTAVYQKNLHYRFSEYFGDVNTVFRPAERSRLVYELLRRCPYRLPDMVGTGMEEPTIPALSDNFRQLIGNHSKQNYPYSQMYEDYRDKEPNTATQMQTLKIEEVFTSSTRRSGIKGNGIEILLQEGVYEAAYPLHDKLYYRWARFRNLFRVQPIQLIRDYFGEKIAFYFCWLGWYNTMLILPSILGIFVLLYGIIVVRYDQPTIDICNSNSTKYLMCPRVDRKMYWLLNETCFTAKISYIFDNPCSIGFALFVSVWALLLPFLWHRNEYKYQFVWDMTDVPDESEILRPDFERRVTKTILNPITEKHEPYVPRYKRLLYYLSSFSVVLFMVVLVFAVVFGVIIYRLSVTAALASIDSGVWIYKWKSPIVLATAAAINLIIIICLQYFYEILAIWLTNFELHRTDKTYEDSLTIKMFLFQFVNYYASIFYIALIKPLIVRTPLHLNLSSQALRFEECDVSGCIWELSFQLIIIMVGKQLLSNIWEMCIAKFWNLCRKKILFRDTVKEIEKREKRLKLTEHDCTMKNSHDTQQISLKRMYEEDFLLQGWDLATLFYEYLELVLQFGFVTMFIVSFPLAPLFALINNLFEIRVDALKVIKELRRPVASRSMSIGTWNNIISVMAKIAVLSNAIIIALTSEFIPRQVYYYKYGHRSLHGYIDKSLSTFLTSDFPNNTNRTQLECDFLEGRLTNYSKQGYFTFSSTNLSKFDCYSVAAQELRNKVNFTTCRYKDYRLPYDDSHPYQRSADFYYIFVARLAFILLFEHFVYIALFLFRNVIPRVPRDVHMQLDRCRYLVQQMHWGAALYQEKPELILKDERRVEQDQSDEKKSHIGTLPLGNDSLIIDTESNDKQLGIFSLNELRSLIPNSSSQPMSEYEVVTRAADYIHSLTQNMQGGQSSGW</sequence>
<evidence type="ECO:0000256" key="7">
    <source>
        <dbReference type="ARBA" id="ARBA00023180"/>
    </source>
</evidence>
<feature type="domain" description="Anoctamin dimerisation" evidence="11">
    <location>
        <begin position="182"/>
        <end position="314"/>
    </location>
</feature>
<dbReference type="GO" id="GO:0005254">
    <property type="term" value="F:chloride channel activity"/>
    <property type="evidence" value="ECO:0007669"/>
    <property type="project" value="TreeGrafter"/>
</dbReference>
<dbReference type="Pfam" id="PF04547">
    <property type="entry name" value="Anoctamin"/>
    <property type="match status" value="1"/>
</dbReference>
<evidence type="ECO:0000256" key="5">
    <source>
        <dbReference type="ARBA" id="ARBA00022989"/>
    </source>
</evidence>
<feature type="transmembrane region" description="Helical" evidence="8">
    <location>
        <begin position="515"/>
        <end position="532"/>
    </location>
</feature>
<organism evidence="12 14">
    <name type="scientific">Didymodactylos carnosus</name>
    <dbReference type="NCBI Taxonomy" id="1234261"/>
    <lineage>
        <taxon>Eukaryota</taxon>
        <taxon>Metazoa</taxon>
        <taxon>Spiralia</taxon>
        <taxon>Gnathifera</taxon>
        <taxon>Rotifera</taxon>
        <taxon>Eurotatoria</taxon>
        <taxon>Bdelloidea</taxon>
        <taxon>Philodinida</taxon>
        <taxon>Philodinidae</taxon>
        <taxon>Didymodactylos</taxon>
    </lineage>
</organism>
<keyword evidence="5 8" id="KW-1133">Transmembrane helix</keyword>
<dbReference type="Proteomes" id="UP000663829">
    <property type="component" value="Unassembled WGS sequence"/>
</dbReference>
<evidence type="ECO:0000256" key="2">
    <source>
        <dbReference type="ARBA" id="ARBA00009671"/>
    </source>
</evidence>
<feature type="transmembrane region" description="Helical" evidence="8">
    <location>
        <begin position="875"/>
        <end position="902"/>
    </location>
</feature>
<dbReference type="Pfam" id="PF16178">
    <property type="entry name" value="Anoct_dimer"/>
    <property type="match status" value="1"/>
</dbReference>
<accession>A0A814DWB7</accession>
<evidence type="ECO:0000256" key="8">
    <source>
        <dbReference type="RuleBase" id="RU280814"/>
    </source>
</evidence>
<keyword evidence="4 8" id="KW-0812">Transmembrane</keyword>
<gene>
    <name evidence="12" type="ORF">GPM918_LOCUS11766</name>
    <name evidence="13" type="ORF">SRO942_LOCUS11767</name>
</gene>
<feature type="region of interest" description="Disordered" evidence="9">
    <location>
        <begin position="174"/>
        <end position="197"/>
    </location>
</feature>
<dbReference type="SUPFAM" id="SSF47459">
    <property type="entry name" value="HLH, helix-loop-helix DNA-binding domain"/>
    <property type="match status" value="1"/>
</dbReference>
<reference evidence="12" key="1">
    <citation type="submission" date="2021-02" db="EMBL/GenBank/DDBJ databases">
        <authorList>
            <person name="Nowell W R."/>
        </authorList>
    </citation>
    <scope>NUCLEOTIDE SEQUENCE</scope>
</reference>
<dbReference type="InterPro" id="IPR049452">
    <property type="entry name" value="Anoctamin_TM"/>
</dbReference>
<dbReference type="InterPro" id="IPR032394">
    <property type="entry name" value="Anoct_dimer"/>
</dbReference>
<comment type="similarity">
    <text evidence="2 8">Belongs to the anoctamin family.</text>
</comment>
<evidence type="ECO:0000256" key="4">
    <source>
        <dbReference type="ARBA" id="ARBA00022692"/>
    </source>
</evidence>
<evidence type="ECO:0000313" key="13">
    <source>
        <dbReference type="EMBL" id="CAF3735750.1"/>
    </source>
</evidence>
<comment type="caution">
    <text evidence="12">The sequence shown here is derived from an EMBL/GenBank/DDBJ whole genome shotgun (WGS) entry which is preliminary data.</text>
</comment>
<evidence type="ECO:0000256" key="1">
    <source>
        <dbReference type="ARBA" id="ARBA00004651"/>
    </source>
</evidence>
<feature type="domain" description="Anoctamin transmembrane" evidence="10">
    <location>
        <begin position="425"/>
        <end position="1056"/>
    </location>
</feature>
<evidence type="ECO:0000256" key="3">
    <source>
        <dbReference type="ARBA" id="ARBA00022475"/>
    </source>
</evidence>
<dbReference type="InterPro" id="IPR036638">
    <property type="entry name" value="HLH_DNA-bd_sf"/>
</dbReference>
<dbReference type="PANTHER" id="PTHR12308">
    <property type="entry name" value="ANOCTAMIN"/>
    <property type="match status" value="1"/>
</dbReference>
<evidence type="ECO:0000256" key="6">
    <source>
        <dbReference type="ARBA" id="ARBA00023136"/>
    </source>
</evidence>
<feature type="compositionally biased region" description="Low complexity" evidence="9">
    <location>
        <begin position="181"/>
        <end position="196"/>
    </location>
</feature>
<dbReference type="PANTHER" id="PTHR12308:SF84">
    <property type="entry name" value="ANOCTAMIN"/>
    <property type="match status" value="1"/>
</dbReference>
<dbReference type="EMBL" id="CAJOBC010002493">
    <property type="protein sequence ID" value="CAF3735750.1"/>
    <property type="molecule type" value="Genomic_DNA"/>
</dbReference>
<feature type="transmembrane region" description="Helical" evidence="8">
    <location>
        <begin position="442"/>
        <end position="463"/>
    </location>
</feature>
<dbReference type="Proteomes" id="UP000681722">
    <property type="component" value="Unassembled WGS sequence"/>
</dbReference>
<keyword evidence="3" id="KW-1003">Cell membrane</keyword>
<evidence type="ECO:0000259" key="11">
    <source>
        <dbReference type="Pfam" id="PF16178"/>
    </source>
</evidence>
<protein>
    <recommendedName>
        <fullName evidence="8">Anoctamin</fullName>
    </recommendedName>
</protein>
<evidence type="ECO:0000256" key="9">
    <source>
        <dbReference type="SAM" id="MobiDB-lite"/>
    </source>
</evidence>
<dbReference type="GO" id="GO:0046983">
    <property type="term" value="F:protein dimerization activity"/>
    <property type="evidence" value="ECO:0007669"/>
    <property type="project" value="InterPro"/>
</dbReference>
<dbReference type="EMBL" id="CAJNOQ010002493">
    <property type="protein sequence ID" value="CAF0961293.1"/>
    <property type="molecule type" value="Genomic_DNA"/>
</dbReference>
<keyword evidence="14" id="KW-1185">Reference proteome</keyword>
<name>A0A814DWB7_9BILA</name>
<dbReference type="InterPro" id="IPR007632">
    <property type="entry name" value="Anoctamin"/>
</dbReference>
<dbReference type="AlphaFoldDB" id="A0A814DWB7"/>
<dbReference type="GO" id="GO:0005886">
    <property type="term" value="C:plasma membrane"/>
    <property type="evidence" value="ECO:0007669"/>
    <property type="project" value="UniProtKB-SubCell"/>
</dbReference>
<feature type="transmembrane region" description="Helical" evidence="8">
    <location>
        <begin position="636"/>
        <end position="663"/>
    </location>
</feature>
<feature type="transmembrane region" description="Helical" evidence="8">
    <location>
        <begin position="684"/>
        <end position="705"/>
    </location>
</feature>
<evidence type="ECO:0000313" key="12">
    <source>
        <dbReference type="EMBL" id="CAF0961293.1"/>
    </source>
</evidence>
<feature type="transmembrane region" description="Helical" evidence="8">
    <location>
        <begin position="585"/>
        <end position="612"/>
    </location>
</feature>
<feature type="transmembrane region" description="Helical" evidence="8">
    <location>
        <begin position="1014"/>
        <end position="1039"/>
    </location>
</feature>